<evidence type="ECO:0000313" key="4">
    <source>
        <dbReference type="Proteomes" id="UP001595955"/>
    </source>
</evidence>
<sequence length="240" mass="24640">MSAAGAGTGARARHAGFVLVALVVVLAVLAAGLNGPWRARLRPAAAPTVPTAQSPRTAATAVTDEPRLEVAEVDTGLDPMAIVAVLLLVLAVLLGRWLVVRMTAPPGGASLAHASAPGRTTQEAADVDVEPDLPALRRGADAADALLRSAREPGDAVVAAWLALEDAAASSGVPRDPAQTPTEFTTAVLDATAADPGATRALLRLYHRARFATGDHLTADDLDQARACLRRLAASWQEPA</sequence>
<name>A0ABV9D842_9MICO</name>
<gene>
    <name evidence="3" type="ORF">ACFO3F_03075</name>
</gene>
<feature type="transmembrane region" description="Helical" evidence="1">
    <location>
        <begin position="12"/>
        <end position="33"/>
    </location>
</feature>
<keyword evidence="1" id="KW-1133">Transmembrane helix</keyword>
<comment type="caution">
    <text evidence="3">The sequence shown here is derived from an EMBL/GenBank/DDBJ whole genome shotgun (WGS) entry which is preliminary data.</text>
</comment>
<dbReference type="Proteomes" id="UP001595955">
    <property type="component" value="Unassembled WGS sequence"/>
</dbReference>
<feature type="transmembrane region" description="Helical" evidence="1">
    <location>
        <begin position="80"/>
        <end position="99"/>
    </location>
</feature>
<keyword evidence="1" id="KW-0812">Transmembrane</keyword>
<dbReference type="InterPro" id="IPR025403">
    <property type="entry name" value="TgpA-like_C"/>
</dbReference>
<evidence type="ECO:0000259" key="2">
    <source>
        <dbReference type="Pfam" id="PF13559"/>
    </source>
</evidence>
<organism evidence="3 4">
    <name type="scientific">Georgenia faecalis</name>
    <dbReference type="NCBI Taxonomy" id="2483799"/>
    <lineage>
        <taxon>Bacteria</taxon>
        <taxon>Bacillati</taxon>
        <taxon>Actinomycetota</taxon>
        <taxon>Actinomycetes</taxon>
        <taxon>Micrococcales</taxon>
        <taxon>Bogoriellaceae</taxon>
        <taxon>Georgenia</taxon>
    </lineage>
</organism>
<dbReference type="Pfam" id="PF13559">
    <property type="entry name" value="DUF4129"/>
    <property type="match status" value="1"/>
</dbReference>
<keyword evidence="1" id="KW-0472">Membrane</keyword>
<keyword evidence="4" id="KW-1185">Reference proteome</keyword>
<reference evidence="4" key="1">
    <citation type="journal article" date="2019" name="Int. J. Syst. Evol. Microbiol.">
        <title>The Global Catalogue of Microorganisms (GCM) 10K type strain sequencing project: providing services to taxonomists for standard genome sequencing and annotation.</title>
        <authorList>
            <consortium name="The Broad Institute Genomics Platform"/>
            <consortium name="The Broad Institute Genome Sequencing Center for Infectious Disease"/>
            <person name="Wu L."/>
            <person name="Ma J."/>
        </authorList>
    </citation>
    <scope>NUCLEOTIDE SEQUENCE [LARGE SCALE GENOMIC DNA]</scope>
    <source>
        <strain evidence="4">JCM 3369</strain>
    </source>
</reference>
<dbReference type="EMBL" id="JBHSGF010000002">
    <property type="protein sequence ID" value="MFC4554220.1"/>
    <property type="molecule type" value="Genomic_DNA"/>
</dbReference>
<dbReference type="RefSeq" id="WP_122824761.1">
    <property type="nucleotide sequence ID" value="NZ_CP033325.1"/>
</dbReference>
<proteinExistence type="predicted"/>
<feature type="domain" description="Protein-glutamine gamma-glutamyltransferase-like C-terminal" evidence="2">
    <location>
        <begin position="160"/>
        <end position="230"/>
    </location>
</feature>
<protein>
    <submittedName>
        <fullName evidence="3">DUF4129 domain-containing protein</fullName>
    </submittedName>
</protein>
<accession>A0ABV9D842</accession>
<evidence type="ECO:0000256" key="1">
    <source>
        <dbReference type="SAM" id="Phobius"/>
    </source>
</evidence>
<evidence type="ECO:0000313" key="3">
    <source>
        <dbReference type="EMBL" id="MFC4554220.1"/>
    </source>
</evidence>